<dbReference type="GeneID" id="69018258"/>
<gene>
    <name evidence="11" type="ORF">GCG54_00011132</name>
</gene>
<evidence type="ECO:0000256" key="4">
    <source>
        <dbReference type="ARBA" id="ARBA00023180"/>
    </source>
</evidence>
<evidence type="ECO:0000256" key="9">
    <source>
        <dbReference type="SAM" id="SignalP"/>
    </source>
</evidence>
<dbReference type="SMART" id="SM00656">
    <property type="entry name" value="Amb_all"/>
    <property type="match status" value="1"/>
</dbReference>
<evidence type="ECO:0000256" key="6">
    <source>
        <dbReference type="ARBA" id="ARBA00036818"/>
    </source>
</evidence>
<feature type="domain" description="Pectate lyase" evidence="10">
    <location>
        <begin position="93"/>
        <end position="327"/>
    </location>
</feature>
<dbReference type="InterPro" id="IPR039448">
    <property type="entry name" value="Beta_helix"/>
</dbReference>
<dbReference type="PANTHER" id="PTHR31683">
    <property type="entry name" value="PECTATE LYASE 18-RELATED"/>
    <property type="match status" value="1"/>
</dbReference>
<keyword evidence="4" id="KW-0325">Glycoprotein</keyword>
<dbReference type="Pfam" id="PF13229">
    <property type="entry name" value="Beta_helix"/>
    <property type="match status" value="1"/>
</dbReference>
<dbReference type="Proteomes" id="UP000613401">
    <property type="component" value="Unassembled WGS sequence"/>
</dbReference>
<evidence type="ECO:0000313" key="12">
    <source>
        <dbReference type="Proteomes" id="UP000613401"/>
    </source>
</evidence>
<dbReference type="RefSeq" id="XP_045268099.1">
    <property type="nucleotide sequence ID" value="XM_045411041.1"/>
</dbReference>
<dbReference type="InterPro" id="IPR045032">
    <property type="entry name" value="PEL"/>
</dbReference>
<comment type="caution">
    <text evidence="11">The sequence shown here is derived from an EMBL/GenBank/DDBJ whole genome shotgun (WGS) entry which is preliminary data.</text>
</comment>
<accession>A0A8H4FNT5</accession>
<feature type="chain" id="PRO_5034285940" description="pectin lyase" evidence="9">
    <location>
        <begin position="21"/>
        <end position="411"/>
    </location>
</feature>
<dbReference type="PANTHER" id="PTHR31683:SF67">
    <property type="entry name" value="PECTIN LYASE F-RELATED"/>
    <property type="match status" value="1"/>
</dbReference>
<evidence type="ECO:0000256" key="8">
    <source>
        <dbReference type="ARBA" id="ARBA00039082"/>
    </source>
</evidence>
<evidence type="ECO:0000259" key="10">
    <source>
        <dbReference type="SMART" id="SM00656"/>
    </source>
</evidence>
<protein>
    <recommendedName>
        <fullName evidence="8">pectin lyase</fullName>
        <ecNumber evidence="8">4.2.2.10</ecNumber>
    </recommendedName>
</protein>
<proteinExistence type="inferred from homology"/>
<keyword evidence="3" id="KW-1015">Disulfide bond</keyword>
<dbReference type="EMBL" id="WVTB01000017">
    <property type="protein sequence ID" value="KAF3808940.1"/>
    <property type="molecule type" value="Genomic_DNA"/>
</dbReference>
<dbReference type="GO" id="GO:0000272">
    <property type="term" value="P:polysaccharide catabolic process"/>
    <property type="evidence" value="ECO:0007669"/>
    <property type="project" value="UniProtKB-KW"/>
</dbReference>
<evidence type="ECO:0000256" key="5">
    <source>
        <dbReference type="ARBA" id="ARBA00023239"/>
    </source>
</evidence>
<comment type="similarity">
    <text evidence="1">Belongs to the polysaccharide lyase 1 family.</text>
</comment>
<dbReference type="EC" id="4.2.2.10" evidence="8"/>
<dbReference type="Gene3D" id="2.160.20.10">
    <property type="entry name" value="Single-stranded right-handed beta-helix, Pectin lyase-like"/>
    <property type="match status" value="1"/>
</dbReference>
<dbReference type="GO" id="GO:0030570">
    <property type="term" value="F:pectate lyase activity"/>
    <property type="evidence" value="ECO:0007669"/>
    <property type="project" value="InterPro"/>
</dbReference>
<keyword evidence="12" id="KW-1185">Reference proteome</keyword>
<evidence type="ECO:0000313" key="11">
    <source>
        <dbReference type="EMBL" id="KAF3808940.1"/>
    </source>
</evidence>
<comment type="catalytic activity">
    <reaction evidence="6">
        <text>Eliminative cleavage of (1-&gt;4)-alpha-D-galacturonan methyl ester to give oligosaccharides with 4-deoxy-6-O-methyl-alpha-D-galact-4-enuronosyl groups at their non-reducing ends.</text>
        <dbReference type="EC" id="4.2.2.10"/>
    </reaction>
</comment>
<dbReference type="GO" id="GO:0047490">
    <property type="term" value="F:pectin lyase activity"/>
    <property type="evidence" value="ECO:0007669"/>
    <property type="project" value="UniProtKB-EC"/>
</dbReference>
<evidence type="ECO:0000256" key="3">
    <source>
        <dbReference type="ARBA" id="ARBA00023157"/>
    </source>
</evidence>
<dbReference type="InterPro" id="IPR012334">
    <property type="entry name" value="Pectin_lyas_fold"/>
</dbReference>
<evidence type="ECO:0000256" key="2">
    <source>
        <dbReference type="ARBA" id="ARBA00022729"/>
    </source>
</evidence>
<dbReference type="GO" id="GO:0005576">
    <property type="term" value="C:extracellular region"/>
    <property type="evidence" value="ECO:0007669"/>
    <property type="project" value="UniProtKB-SubCell"/>
</dbReference>
<reference evidence="11" key="2">
    <citation type="submission" date="2020-03" db="EMBL/GenBank/DDBJ databases">
        <authorList>
            <person name="Fu F.-F."/>
            <person name="Chen J."/>
        </authorList>
    </citation>
    <scope>NUCLEOTIDE SEQUENCE</scope>
    <source>
        <strain evidence="11">Lc1</strain>
    </source>
</reference>
<keyword evidence="2 9" id="KW-0732">Signal</keyword>
<evidence type="ECO:0000256" key="1">
    <source>
        <dbReference type="ARBA" id="ARBA00010980"/>
    </source>
</evidence>
<dbReference type="SUPFAM" id="SSF51126">
    <property type="entry name" value="Pectin lyase-like"/>
    <property type="match status" value="1"/>
</dbReference>
<sequence length="411" mass="43088">MYLATLLAALVALSPSLVAAQVVGKAYGFATGVTGGGSAKATAPSDIAQLKTWLSDSTARVILIDKTFNYIGSEGTVSEKGCRAKSGCNASNGGQDTIGKDSCDANESEVDVKYDKAAKTQLTVGSNKSIVGVGSKGIIQGKGLKIPQGTKNVMYVTTPQETCPSVTNVAKHPERSYHPCTIDSQRLQDLNPQYVWGGDGMSIEGVDGLWIDHCKFSKAGRMFIVSHFNPSTFTISNTEFDGVTAYSNSCNKNQYWGTMFVADGDEVTLDRNWYHDMSGRAPKISGTSTTVQAVNNYFSDNLGHNFDITKGTNVLLEGNVFSNAKTPITTDSSSSGANIFDVPDSGSISTCSSSLGRNCVANSLSGSGAWPSLKSTTALSALGKSKANLVTPIQASNVKSTVTGKAGIGKI</sequence>
<dbReference type="InterPro" id="IPR002022">
    <property type="entry name" value="Pec_lyase"/>
</dbReference>
<reference evidence="11" key="1">
    <citation type="journal article" date="2020" name="Phytopathology">
        <title>Genome sequence and comparative analysis of Colletotrichum gloeosporioides isolated from Liriodendron leaves.</title>
        <authorList>
            <person name="Fu F.F."/>
            <person name="Hao Z."/>
            <person name="Wang P."/>
            <person name="Lu Y."/>
            <person name="Xue L.J."/>
            <person name="Wei G."/>
            <person name="Tian Y."/>
            <person name="Baishi H."/>
            <person name="Xu H."/>
            <person name="Shi J."/>
            <person name="Cheng T."/>
            <person name="Wang G."/>
            <person name="Yi Y."/>
            <person name="Chen J."/>
        </authorList>
    </citation>
    <scope>NUCLEOTIDE SEQUENCE</scope>
    <source>
        <strain evidence="11">Lc1</strain>
    </source>
</reference>
<name>A0A8H4FNT5_COLGL</name>
<organism evidence="11 12">
    <name type="scientific">Colletotrichum gloeosporioides</name>
    <name type="common">Anthracnose fungus</name>
    <name type="synonym">Glomerella cingulata</name>
    <dbReference type="NCBI Taxonomy" id="474922"/>
    <lineage>
        <taxon>Eukaryota</taxon>
        <taxon>Fungi</taxon>
        <taxon>Dikarya</taxon>
        <taxon>Ascomycota</taxon>
        <taxon>Pezizomycotina</taxon>
        <taxon>Sordariomycetes</taxon>
        <taxon>Hypocreomycetidae</taxon>
        <taxon>Glomerellales</taxon>
        <taxon>Glomerellaceae</taxon>
        <taxon>Colletotrichum</taxon>
        <taxon>Colletotrichum gloeosporioides species complex</taxon>
    </lineage>
</organism>
<dbReference type="AlphaFoldDB" id="A0A8H4FNT5"/>
<comment type="function">
    <text evidence="7">Pectinolytic enzymes consist of four classes of enzymes: pectin lyase, polygalacturonase, pectin methylesterase and rhamnogalacturonase. Among pectinolytic enzymes, pectin lyase is the most important in depolymerization of pectin, since it cleaves internal glycosidic bonds of highly methylated pectins.</text>
</comment>
<evidence type="ECO:0000256" key="7">
    <source>
        <dbReference type="ARBA" id="ARBA00037631"/>
    </source>
</evidence>
<feature type="signal peptide" evidence="9">
    <location>
        <begin position="1"/>
        <end position="20"/>
    </location>
</feature>
<dbReference type="InterPro" id="IPR011050">
    <property type="entry name" value="Pectin_lyase_fold/virulence"/>
</dbReference>
<keyword evidence="5 11" id="KW-0456">Lyase</keyword>